<keyword evidence="3" id="KW-1185">Reference proteome</keyword>
<feature type="compositionally biased region" description="Polar residues" evidence="1">
    <location>
        <begin position="1523"/>
        <end position="1532"/>
    </location>
</feature>
<feature type="region of interest" description="Disordered" evidence="1">
    <location>
        <begin position="1908"/>
        <end position="1929"/>
    </location>
</feature>
<feature type="compositionally biased region" description="Polar residues" evidence="1">
    <location>
        <begin position="1475"/>
        <end position="1487"/>
    </location>
</feature>
<reference evidence="2 3" key="1">
    <citation type="submission" date="2023-02" db="EMBL/GenBank/DDBJ databases">
        <title>LHISI_Scaffold_Assembly.</title>
        <authorList>
            <person name="Stuart O.P."/>
            <person name="Cleave R."/>
            <person name="Magrath M.J.L."/>
            <person name="Mikheyev A.S."/>
        </authorList>
    </citation>
    <scope>NUCLEOTIDE SEQUENCE [LARGE SCALE GENOMIC DNA]</scope>
    <source>
        <strain evidence="2">Daus_M_001</strain>
        <tissue evidence="2">Leg muscle</tissue>
    </source>
</reference>
<gene>
    <name evidence="2" type="ORF">PR048_022382</name>
</gene>
<feature type="compositionally biased region" description="Basic and acidic residues" evidence="1">
    <location>
        <begin position="1908"/>
        <end position="1917"/>
    </location>
</feature>
<evidence type="ECO:0000313" key="3">
    <source>
        <dbReference type="Proteomes" id="UP001159363"/>
    </source>
</evidence>
<dbReference type="EMBL" id="JARBHB010000008">
    <property type="protein sequence ID" value="KAJ8877923.1"/>
    <property type="molecule type" value="Genomic_DNA"/>
</dbReference>
<organism evidence="2 3">
    <name type="scientific">Dryococelus australis</name>
    <dbReference type="NCBI Taxonomy" id="614101"/>
    <lineage>
        <taxon>Eukaryota</taxon>
        <taxon>Metazoa</taxon>
        <taxon>Ecdysozoa</taxon>
        <taxon>Arthropoda</taxon>
        <taxon>Hexapoda</taxon>
        <taxon>Insecta</taxon>
        <taxon>Pterygota</taxon>
        <taxon>Neoptera</taxon>
        <taxon>Polyneoptera</taxon>
        <taxon>Phasmatodea</taxon>
        <taxon>Verophasmatodea</taxon>
        <taxon>Anareolatae</taxon>
        <taxon>Phasmatidae</taxon>
        <taxon>Eurycanthinae</taxon>
        <taxon>Dryococelus</taxon>
    </lineage>
</organism>
<comment type="caution">
    <text evidence="2">The sequence shown here is derived from an EMBL/GenBank/DDBJ whole genome shotgun (WGS) entry which is preliminary data.</text>
</comment>
<dbReference type="Pfam" id="PF05287">
    <property type="entry name" value="PMG"/>
    <property type="match status" value="1"/>
</dbReference>
<proteinExistence type="predicted"/>
<dbReference type="Proteomes" id="UP001159363">
    <property type="component" value="Chromosome 7"/>
</dbReference>
<protein>
    <submittedName>
        <fullName evidence="2">Uncharacterized protein</fullName>
    </submittedName>
</protein>
<evidence type="ECO:0000256" key="1">
    <source>
        <dbReference type="SAM" id="MobiDB-lite"/>
    </source>
</evidence>
<name>A0ABQ9H0V5_9NEOP</name>
<sequence>MRRKTNQGDTRLVRAETCQATLPTRSNCSSRQYGFVEGNILGLVSRSASLISAPPLVTGTAARNVLHIAAHTQWMTKHSQLCHNEVELVYAGRLGLATNYRRATNVILRKYACTSVVYAMHGTIPEGVIFFSKVWINTQAKRGGSRQAALEQVQQRANAHAESTEMGWGGGGGGGDSQLVKSSPTRQLSATRRAVQPACALEWLGWRALAPPYYLACKHQAGLQSYTHSQNILLCVSTPKKMTNIKEAATSYFRVFWKNYRLLNHCRLRLRSGALQRSKTQRREKCNTSNTLECKLTTTVQVACGEVLLDKLVLVHGCTFSVHAAGTNDHCGASGNWLYINHSERTGTGPIIHVLRRHLPNYVSVMEIEFHSCTPLLPGEIYVQGRRWSRAVQIDNAGGGGGEWILQLAHWTPPASRAPITRLRADLSLRGSGLLHALSPLFRFTNYRQTPGQICETQVLYSSPIHRDKNISPIHFGDVKHIYSEVAFAIGSQFIIPALHASEPIADLRGNTLRMPDVGQTWLDYYNPCRVVPGISHVGMVPDDAAGRRVFSRLSPVSPPLHSGAAQYSPRFTPIGSRNLDEAIGVKVVRSPSTNIDRFQRLNISAHKSACRHSADEFPKTNCRDLHTSDVAFNPGKPNLRNVCRGHKIHTRKYSDDEAVCLLPHDVFLLSLSFPLEARKERNHVIDDRYLCEGSEIRLLWYFSRAFRIARRVPATCDDKAAQPATCDDKAAQPATCDDKAAQPATCDDKAAQPATCDDKAAQPETCDDKAAQPETCDDKAAQPATCDDKAAQPETCDDKAAQPATCDDKAAQPATCDDKAAQPATCDDKAAQPTTCDDKAAQPATCDDKAAQPATCDDKAAQPATCDDKAAQHELLELKRANTLFNKFQPSYGKCAGKNCPELFAMHHEGKRGGHLQMTCMRVLRVLPLLQTIAFRHIRIEYIPSFQLMLRAPPTSSFLTRLRQGSKREIRATLTRAPSATSPLRARRRTGLQCLRRGVCNYATLNGDPVVLLGNLKQSSVRDPIKVSHVFDQHTMKYSRVKETRPPVAQSVGAPPIWSAESSGFKSRPHRSLRAPRHFDRHGSRHLQDSINFPEAPWNSSTSYVCVNHHLRNPAYRKEMRSHGASEAVKSKIPHIAISAICDVNNVRYLRYTAIDFQHTLGSDISHRYTDMISTFGNIEKWMSHNQLDRLTLDSKKCDDIANRLYLPTCAPEAEVHDAVDRLARNMSSFWTWRERRRQAGSPERETHGGGGGEACVNFAEPSPRVLRRPRQPCSAQSHGMARYKGLLYYDMKTTRYLYCTALQGIGKKRIPKKFQYVLLSFLRKHVIGLELHEAEEYSGSRTLARLHVCSAKCEPRRYTAPTARTALSADTSWPMRVKRSENRAAPKCKGGETGDPRENLQTSGIMHPPHQHIIQHWSFKHTQFHIFDLYFGLSPSNVFAQAFLKGPATKRYYSDKWRIKSAKLSKVFSKQTISGAAKGDTSTTAAREWHPTQLVKKKKGGQGREVGGKVAGSGATAERTPPSSGGNNAPTLDEGGRAIGVAIARVSHDSLALFRLHYHVENNLNVSRCPTAGNILNAIQYHFYKHLKLTPRHFTLHKIPSKLVVRARLYISQHASGPAVFDFEWLNGRLAGFRAIEDEQRETTSGRGDCDCSSPPVLRTAGSQFHDHCDWFSWESSKGVGVGGGEEALNVYALSRAHPGVTMEAYRLAGRKYDHCRRIFGSRLLAGASCQIVRPIVWSPLSSGAVVSLSAPSRRVVFTHGAPSEGSLLLPRRHNTSSYRFFFLASGAVCRPIDSNTDIDTRRGHDGRKRHAHQLFHRLYAKSTELAYSLAGDNAPLRDFQRRLYHLNDVIIKIQHATIALIIRRVFKLRNSRDCGDLRISWLRTLATGTQQRNFIWKSLHEGKATGKGENEGKMRTSGKAWGISRPRGFGEGRGGGDCTGDADADFHRSLGHNIRVEHDPGTTSQCREERLESYDGNTARPACRSDVALGVRISVARIAPSVLDLGRAAK</sequence>
<dbReference type="InterPro" id="IPR007951">
    <property type="entry name" value="KRTAP_PMG"/>
</dbReference>
<feature type="region of interest" description="Disordered" evidence="1">
    <location>
        <begin position="1475"/>
        <end position="1534"/>
    </location>
</feature>
<accession>A0ABQ9H0V5</accession>
<evidence type="ECO:0000313" key="2">
    <source>
        <dbReference type="EMBL" id="KAJ8877923.1"/>
    </source>
</evidence>